<comment type="caution">
    <text evidence="4">The sequence shown here is derived from an EMBL/GenBank/DDBJ whole genome shotgun (WGS) entry which is preliminary data.</text>
</comment>
<reference evidence="4 5" key="1">
    <citation type="submission" date="2019-11" db="EMBL/GenBank/DDBJ databases">
        <title>Pseudomonas karstica sp. nov. and Pseudomonas spelaei sp. nov. from karst caves.</title>
        <authorList>
            <person name="Zeman M."/>
        </authorList>
    </citation>
    <scope>NUCLEOTIDE SEQUENCE [LARGE SCALE GENOMIC DNA]</scope>
    <source>
        <strain evidence="4 5">CCM 7893</strain>
    </source>
</reference>
<feature type="domain" description="N-acetyltransferase" evidence="3">
    <location>
        <begin position="3"/>
        <end position="150"/>
    </location>
</feature>
<evidence type="ECO:0000313" key="4">
    <source>
        <dbReference type="EMBL" id="MUF06429.1"/>
    </source>
</evidence>
<keyword evidence="1 4" id="KW-0808">Transferase</keyword>
<evidence type="ECO:0000259" key="3">
    <source>
        <dbReference type="PROSITE" id="PS51186"/>
    </source>
</evidence>
<name>A0A6I3WGS8_9PSED</name>
<dbReference type="SUPFAM" id="SSF55729">
    <property type="entry name" value="Acyl-CoA N-acyltransferases (Nat)"/>
    <property type="match status" value="1"/>
</dbReference>
<dbReference type="InterPro" id="IPR050832">
    <property type="entry name" value="Bact_Acetyltransf"/>
</dbReference>
<organism evidence="4 5">
    <name type="scientific">Pseudomonas spelaei</name>
    <dbReference type="NCBI Taxonomy" id="1055469"/>
    <lineage>
        <taxon>Bacteria</taxon>
        <taxon>Pseudomonadati</taxon>
        <taxon>Pseudomonadota</taxon>
        <taxon>Gammaproteobacteria</taxon>
        <taxon>Pseudomonadales</taxon>
        <taxon>Pseudomonadaceae</taxon>
        <taxon>Pseudomonas</taxon>
    </lineage>
</organism>
<dbReference type="PROSITE" id="PS51186">
    <property type="entry name" value="GNAT"/>
    <property type="match status" value="1"/>
</dbReference>
<sequence length="156" mass="17422">MPTAIRCATVDDITAIEAIVQAAYSPYIQRIGRSPGPMLDDYRQHVETGTVQVLESARQVVGFVVLISKEDYLLLDNLAVSPAAQGLGYGRQLLAFAEAQAISAGYREVRLYTNEAMTENIELYTRRGFVETHRAVENGLHRVYMKKDLIPNKHNP</sequence>
<gene>
    <name evidence="4" type="ORF">GNF76_18915</name>
</gene>
<keyword evidence="2" id="KW-0012">Acyltransferase</keyword>
<dbReference type="PANTHER" id="PTHR43877:SF2">
    <property type="entry name" value="AMINOALKYLPHOSPHONATE N-ACETYLTRANSFERASE-RELATED"/>
    <property type="match status" value="1"/>
</dbReference>
<dbReference type="Proteomes" id="UP000438196">
    <property type="component" value="Unassembled WGS sequence"/>
</dbReference>
<accession>A0A6I3WGS8</accession>
<evidence type="ECO:0000313" key="5">
    <source>
        <dbReference type="Proteomes" id="UP000438196"/>
    </source>
</evidence>
<dbReference type="OrthoDB" id="281808at2"/>
<dbReference type="GO" id="GO:0016747">
    <property type="term" value="F:acyltransferase activity, transferring groups other than amino-acyl groups"/>
    <property type="evidence" value="ECO:0007669"/>
    <property type="project" value="InterPro"/>
</dbReference>
<dbReference type="RefSeq" id="WP_155584647.1">
    <property type="nucleotide sequence ID" value="NZ_JBHSTH010000023.1"/>
</dbReference>
<evidence type="ECO:0000256" key="1">
    <source>
        <dbReference type="ARBA" id="ARBA00022679"/>
    </source>
</evidence>
<dbReference type="Gene3D" id="3.40.630.30">
    <property type="match status" value="1"/>
</dbReference>
<dbReference type="PANTHER" id="PTHR43877">
    <property type="entry name" value="AMINOALKYLPHOSPHONATE N-ACETYLTRANSFERASE-RELATED-RELATED"/>
    <property type="match status" value="1"/>
</dbReference>
<dbReference type="InterPro" id="IPR016181">
    <property type="entry name" value="Acyl_CoA_acyltransferase"/>
</dbReference>
<protein>
    <submittedName>
        <fullName evidence="4">GNAT family N-acetyltransferase</fullName>
    </submittedName>
</protein>
<keyword evidence="5" id="KW-1185">Reference proteome</keyword>
<dbReference type="Pfam" id="PF13508">
    <property type="entry name" value="Acetyltransf_7"/>
    <property type="match status" value="1"/>
</dbReference>
<dbReference type="InterPro" id="IPR000182">
    <property type="entry name" value="GNAT_dom"/>
</dbReference>
<dbReference type="CDD" id="cd04301">
    <property type="entry name" value="NAT_SF"/>
    <property type="match status" value="1"/>
</dbReference>
<evidence type="ECO:0000256" key="2">
    <source>
        <dbReference type="ARBA" id="ARBA00023315"/>
    </source>
</evidence>
<dbReference type="EMBL" id="WNNK01000016">
    <property type="protein sequence ID" value="MUF06429.1"/>
    <property type="molecule type" value="Genomic_DNA"/>
</dbReference>
<dbReference type="AlphaFoldDB" id="A0A6I3WGS8"/>
<proteinExistence type="predicted"/>